<dbReference type="EMBL" id="MU853337">
    <property type="protein sequence ID" value="KAK4114116.1"/>
    <property type="molecule type" value="Genomic_DNA"/>
</dbReference>
<dbReference type="GeneID" id="89934262"/>
<evidence type="ECO:0000256" key="1">
    <source>
        <dbReference type="SAM" id="MobiDB-lite"/>
    </source>
</evidence>
<feature type="region of interest" description="Disordered" evidence="1">
    <location>
        <begin position="45"/>
        <end position="72"/>
    </location>
</feature>
<reference evidence="2" key="1">
    <citation type="journal article" date="2023" name="Mol. Phylogenet. Evol.">
        <title>Genome-scale phylogeny and comparative genomics of the fungal order Sordariales.</title>
        <authorList>
            <person name="Hensen N."/>
            <person name="Bonometti L."/>
            <person name="Westerberg I."/>
            <person name="Brannstrom I.O."/>
            <person name="Guillou S."/>
            <person name="Cros-Aarteil S."/>
            <person name="Calhoun S."/>
            <person name="Haridas S."/>
            <person name="Kuo A."/>
            <person name="Mondo S."/>
            <person name="Pangilinan J."/>
            <person name="Riley R."/>
            <person name="LaButti K."/>
            <person name="Andreopoulos B."/>
            <person name="Lipzen A."/>
            <person name="Chen C."/>
            <person name="Yan M."/>
            <person name="Daum C."/>
            <person name="Ng V."/>
            <person name="Clum A."/>
            <person name="Steindorff A."/>
            <person name="Ohm R.A."/>
            <person name="Martin F."/>
            <person name="Silar P."/>
            <person name="Natvig D.O."/>
            <person name="Lalanne C."/>
            <person name="Gautier V."/>
            <person name="Ament-Velasquez S.L."/>
            <person name="Kruys A."/>
            <person name="Hutchinson M.I."/>
            <person name="Powell A.J."/>
            <person name="Barry K."/>
            <person name="Miller A.N."/>
            <person name="Grigoriev I.V."/>
            <person name="Debuchy R."/>
            <person name="Gladieux P."/>
            <person name="Hiltunen Thoren M."/>
            <person name="Johannesson H."/>
        </authorList>
    </citation>
    <scope>NUCLEOTIDE SEQUENCE</scope>
    <source>
        <strain evidence="2">CBS 508.74</strain>
    </source>
</reference>
<sequence>MQCRKVQYMNHQNRRLRQPCDSDILFSRKEELRIAQWFCHARSRHTHGQTPSLPYRGRPSDEPHVQPSSSSLTNRPYIFSQLLIGRFSVVQMLVIYKWARYVRLWAHHTNAVRPTSVPQVRNSKKHNSCVCHRQSQPYYFIADFISSSQPSRSVYIALCLFP</sequence>
<dbReference type="AlphaFoldDB" id="A0AAN6TGP2"/>
<evidence type="ECO:0000313" key="3">
    <source>
        <dbReference type="Proteomes" id="UP001302812"/>
    </source>
</evidence>
<organism evidence="2 3">
    <name type="scientific">Canariomyces notabilis</name>
    <dbReference type="NCBI Taxonomy" id="2074819"/>
    <lineage>
        <taxon>Eukaryota</taxon>
        <taxon>Fungi</taxon>
        <taxon>Dikarya</taxon>
        <taxon>Ascomycota</taxon>
        <taxon>Pezizomycotina</taxon>
        <taxon>Sordariomycetes</taxon>
        <taxon>Sordariomycetidae</taxon>
        <taxon>Sordariales</taxon>
        <taxon>Chaetomiaceae</taxon>
        <taxon>Canariomyces</taxon>
    </lineage>
</organism>
<protein>
    <submittedName>
        <fullName evidence="2">Uncharacterized protein</fullName>
    </submittedName>
</protein>
<comment type="caution">
    <text evidence="2">The sequence shown here is derived from an EMBL/GenBank/DDBJ whole genome shotgun (WGS) entry which is preliminary data.</text>
</comment>
<evidence type="ECO:0000313" key="2">
    <source>
        <dbReference type="EMBL" id="KAK4114116.1"/>
    </source>
</evidence>
<name>A0AAN6TGP2_9PEZI</name>
<gene>
    <name evidence="2" type="ORF">N656DRAFT_572469</name>
</gene>
<keyword evidence="3" id="KW-1185">Reference proteome</keyword>
<proteinExistence type="predicted"/>
<dbReference type="Proteomes" id="UP001302812">
    <property type="component" value="Unassembled WGS sequence"/>
</dbReference>
<accession>A0AAN6TGP2</accession>
<dbReference type="RefSeq" id="XP_064671686.1">
    <property type="nucleotide sequence ID" value="XM_064810137.1"/>
</dbReference>
<reference evidence="2" key="2">
    <citation type="submission" date="2023-05" db="EMBL/GenBank/DDBJ databases">
        <authorList>
            <consortium name="Lawrence Berkeley National Laboratory"/>
            <person name="Steindorff A."/>
            <person name="Hensen N."/>
            <person name="Bonometti L."/>
            <person name="Westerberg I."/>
            <person name="Brannstrom I.O."/>
            <person name="Guillou S."/>
            <person name="Cros-Aarteil S."/>
            <person name="Calhoun S."/>
            <person name="Haridas S."/>
            <person name="Kuo A."/>
            <person name="Mondo S."/>
            <person name="Pangilinan J."/>
            <person name="Riley R."/>
            <person name="Labutti K."/>
            <person name="Andreopoulos B."/>
            <person name="Lipzen A."/>
            <person name="Chen C."/>
            <person name="Yanf M."/>
            <person name="Daum C."/>
            <person name="Ng V."/>
            <person name="Clum A."/>
            <person name="Ohm R."/>
            <person name="Martin F."/>
            <person name="Silar P."/>
            <person name="Natvig D."/>
            <person name="Lalanne C."/>
            <person name="Gautier V."/>
            <person name="Ament-Velasquez S.L."/>
            <person name="Kruys A."/>
            <person name="Hutchinson M.I."/>
            <person name="Powell A.J."/>
            <person name="Barry K."/>
            <person name="Miller A.N."/>
            <person name="Grigoriev I.V."/>
            <person name="Debuchy R."/>
            <person name="Gladieux P."/>
            <person name="Thoren M.H."/>
            <person name="Johannesson H."/>
        </authorList>
    </citation>
    <scope>NUCLEOTIDE SEQUENCE</scope>
    <source>
        <strain evidence="2">CBS 508.74</strain>
    </source>
</reference>